<dbReference type="GO" id="GO:0004497">
    <property type="term" value="F:monooxygenase activity"/>
    <property type="evidence" value="ECO:0007669"/>
    <property type="project" value="UniProtKB-KW"/>
</dbReference>
<feature type="domain" description="ABM" evidence="1">
    <location>
        <begin position="115"/>
        <end position="202"/>
    </location>
</feature>
<dbReference type="PROSITE" id="PS51725">
    <property type="entry name" value="ABM"/>
    <property type="match status" value="1"/>
</dbReference>
<dbReference type="RefSeq" id="WP_380432010.1">
    <property type="nucleotide sequence ID" value="NZ_JBHSAC010000059.1"/>
</dbReference>
<gene>
    <name evidence="2" type="ORF">ACFOSE_07125</name>
</gene>
<keyword evidence="2" id="KW-0503">Monooxygenase</keyword>
<evidence type="ECO:0000313" key="3">
    <source>
        <dbReference type="Proteomes" id="UP001595901"/>
    </source>
</evidence>
<dbReference type="EC" id="1.-.-.-" evidence="2"/>
<dbReference type="Proteomes" id="UP001595901">
    <property type="component" value="Unassembled WGS sequence"/>
</dbReference>
<keyword evidence="3" id="KW-1185">Reference proteome</keyword>
<dbReference type="InterPro" id="IPR011008">
    <property type="entry name" value="Dimeric_a/b-barrel"/>
</dbReference>
<evidence type="ECO:0000259" key="1">
    <source>
        <dbReference type="PROSITE" id="PS51725"/>
    </source>
</evidence>
<dbReference type="PANTHER" id="PTHR33336:SF3">
    <property type="entry name" value="ABM DOMAIN-CONTAINING PROTEIN"/>
    <property type="match status" value="1"/>
</dbReference>
<protein>
    <submittedName>
        <fullName evidence="2">Quinol monooxygenase</fullName>
        <ecNumber evidence="2">1.-.-.-</ecNumber>
    </submittedName>
</protein>
<reference evidence="3" key="1">
    <citation type="journal article" date="2019" name="Int. J. Syst. Evol. Microbiol.">
        <title>The Global Catalogue of Microorganisms (GCM) 10K type strain sequencing project: providing services to taxonomists for standard genome sequencing and annotation.</title>
        <authorList>
            <consortium name="The Broad Institute Genomics Platform"/>
            <consortium name="The Broad Institute Genome Sequencing Center for Infectious Disease"/>
            <person name="Wu L."/>
            <person name="Ma J."/>
        </authorList>
    </citation>
    <scope>NUCLEOTIDE SEQUENCE [LARGE SCALE GENOMIC DNA]</scope>
    <source>
        <strain evidence="3">CCUG 58728</strain>
    </source>
</reference>
<dbReference type="Gene3D" id="3.30.70.100">
    <property type="match status" value="1"/>
</dbReference>
<dbReference type="Pfam" id="PF03992">
    <property type="entry name" value="ABM"/>
    <property type="match status" value="2"/>
</dbReference>
<organism evidence="2 3">
    <name type="scientific">Streptococcus dentapri</name>
    <dbReference type="NCBI Taxonomy" id="573564"/>
    <lineage>
        <taxon>Bacteria</taxon>
        <taxon>Bacillati</taxon>
        <taxon>Bacillota</taxon>
        <taxon>Bacilli</taxon>
        <taxon>Lactobacillales</taxon>
        <taxon>Streptococcaceae</taxon>
        <taxon>Streptococcus</taxon>
    </lineage>
</organism>
<sequence>MTQPIFRLFKLSLNLAYEADYEKVGFTNLTRSVAGESGTLAMFSNHVAGDKTQQVVLELYVDETSYQAHVTSEHFKAFANLAGKALTNREIINLEPQTLLKKAGSLRVVEKNDLFIRLAHVLVSDSQSFADIVLPEMKNSMAVEDGVLLMFAGTDINIPCSWYFYEIYANQAAYDSHCQTEHFKDYIARTIDLVVEKNLKVLTGDVLVSKADLS</sequence>
<dbReference type="SUPFAM" id="SSF54909">
    <property type="entry name" value="Dimeric alpha+beta barrel"/>
    <property type="match status" value="2"/>
</dbReference>
<comment type="caution">
    <text evidence="2">The sequence shown here is derived from an EMBL/GenBank/DDBJ whole genome shotgun (WGS) entry which is preliminary data.</text>
</comment>
<dbReference type="PANTHER" id="PTHR33336">
    <property type="entry name" value="QUINOL MONOOXYGENASE YGIN-RELATED"/>
    <property type="match status" value="1"/>
</dbReference>
<evidence type="ECO:0000313" key="2">
    <source>
        <dbReference type="EMBL" id="MFC3932531.1"/>
    </source>
</evidence>
<name>A0ABV8D223_9STRE</name>
<dbReference type="EMBL" id="JBHSAC010000059">
    <property type="protein sequence ID" value="MFC3932531.1"/>
    <property type="molecule type" value="Genomic_DNA"/>
</dbReference>
<keyword evidence="2" id="KW-0560">Oxidoreductase</keyword>
<dbReference type="InterPro" id="IPR050744">
    <property type="entry name" value="AI-2_Isomerase_LsrG"/>
</dbReference>
<accession>A0ABV8D223</accession>
<dbReference type="InterPro" id="IPR007138">
    <property type="entry name" value="ABM_dom"/>
</dbReference>
<proteinExistence type="predicted"/>